<protein>
    <submittedName>
        <fullName evidence="1">Uncharacterized protein</fullName>
    </submittedName>
</protein>
<keyword evidence="2" id="KW-1185">Reference proteome</keyword>
<dbReference type="EMBL" id="FNPI01000018">
    <property type="protein sequence ID" value="SDZ56957.1"/>
    <property type="molecule type" value="Genomic_DNA"/>
</dbReference>
<evidence type="ECO:0000313" key="2">
    <source>
        <dbReference type="Proteomes" id="UP000198935"/>
    </source>
</evidence>
<proteinExistence type="predicted"/>
<dbReference type="Proteomes" id="UP000198935">
    <property type="component" value="Unassembled WGS sequence"/>
</dbReference>
<dbReference type="STRING" id="1503961.SAMN05421736_11823"/>
<dbReference type="OrthoDB" id="3261089at2"/>
<accession>A0A1H3U3T1</accession>
<organism evidence="1 2">
    <name type="scientific">Evansella caseinilytica</name>
    <dbReference type="NCBI Taxonomy" id="1503961"/>
    <lineage>
        <taxon>Bacteria</taxon>
        <taxon>Bacillati</taxon>
        <taxon>Bacillota</taxon>
        <taxon>Bacilli</taxon>
        <taxon>Bacillales</taxon>
        <taxon>Bacillaceae</taxon>
        <taxon>Evansella</taxon>
    </lineage>
</organism>
<reference evidence="2" key="1">
    <citation type="submission" date="2016-10" db="EMBL/GenBank/DDBJ databases">
        <authorList>
            <person name="Varghese N."/>
            <person name="Submissions S."/>
        </authorList>
    </citation>
    <scope>NUCLEOTIDE SEQUENCE [LARGE SCALE GENOMIC DNA]</scope>
    <source>
        <strain evidence="2">SP</strain>
    </source>
</reference>
<dbReference type="AlphaFoldDB" id="A0A1H3U3T1"/>
<evidence type="ECO:0000313" key="1">
    <source>
        <dbReference type="EMBL" id="SDZ56957.1"/>
    </source>
</evidence>
<gene>
    <name evidence="1" type="ORF">SAMN05421736_11823</name>
</gene>
<sequence length="159" mass="18770">MKKKWIVFTGLLFIITAGIISSKFIINYRAEREEQDQLVREYGEAANFLALGTYHSYSEERNDIVLFPTNLTSYRLDRWQLVGQLTDHFDYPEEEIKANDWLGAHRTFIKEYNHYYQLFREGKADITIRPADLRYFIMDGATTDGLETLLNENNLDELE</sequence>
<name>A0A1H3U3T1_9BACI</name>